<keyword evidence="2 6" id="KW-0963">Cytoplasm</keyword>
<dbReference type="RefSeq" id="WP_110257663.1">
    <property type="nucleotide sequence ID" value="NZ_QJKB01000012.1"/>
</dbReference>
<evidence type="ECO:0000256" key="4">
    <source>
        <dbReference type="ARBA" id="ARBA00022801"/>
    </source>
</evidence>
<name>A0A318IX33_9BURK</name>
<reference evidence="7 8" key="1">
    <citation type="submission" date="2018-05" db="EMBL/GenBank/DDBJ databases">
        <title>Genomic Encyclopedia of Type Strains, Phase IV (KMG-IV): sequencing the most valuable type-strain genomes for metagenomic binning, comparative biology and taxonomic classification.</title>
        <authorList>
            <person name="Goeker M."/>
        </authorList>
    </citation>
    <scope>NUCLEOTIDE SEQUENCE [LARGE SCALE GENOMIC DNA]</scope>
    <source>
        <strain evidence="7 8">DSM 19792</strain>
    </source>
</reference>
<dbReference type="InterPro" id="IPR003761">
    <property type="entry name" value="Exonuc_VII_S"/>
</dbReference>
<organism evidence="7 8">
    <name type="scientific">Undibacterium pigrum</name>
    <dbReference type="NCBI Taxonomy" id="401470"/>
    <lineage>
        <taxon>Bacteria</taxon>
        <taxon>Pseudomonadati</taxon>
        <taxon>Pseudomonadota</taxon>
        <taxon>Betaproteobacteria</taxon>
        <taxon>Burkholderiales</taxon>
        <taxon>Oxalobacteraceae</taxon>
        <taxon>Undibacterium</taxon>
    </lineage>
</organism>
<dbReference type="Gene3D" id="1.10.287.1040">
    <property type="entry name" value="Exonuclease VII, small subunit"/>
    <property type="match status" value="1"/>
</dbReference>
<evidence type="ECO:0000256" key="2">
    <source>
        <dbReference type="ARBA" id="ARBA00022490"/>
    </source>
</evidence>
<dbReference type="SUPFAM" id="SSF116842">
    <property type="entry name" value="XseB-like"/>
    <property type="match status" value="1"/>
</dbReference>
<accession>A0A318IX33</accession>
<comment type="subunit">
    <text evidence="6">Heterooligomer composed of large and small subunits.</text>
</comment>
<dbReference type="InterPro" id="IPR037004">
    <property type="entry name" value="Exonuc_VII_ssu_sf"/>
</dbReference>
<comment type="similarity">
    <text evidence="1 6">Belongs to the XseB family.</text>
</comment>
<evidence type="ECO:0000256" key="6">
    <source>
        <dbReference type="HAMAP-Rule" id="MF_00337"/>
    </source>
</evidence>
<dbReference type="GO" id="GO:0009318">
    <property type="term" value="C:exodeoxyribonuclease VII complex"/>
    <property type="evidence" value="ECO:0007669"/>
    <property type="project" value="UniProtKB-UniRule"/>
</dbReference>
<dbReference type="GO" id="GO:0006308">
    <property type="term" value="P:DNA catabolic process"/>
    <property type="evidence" value="ECO:0007669"/>
    <property type="project" value="UniProtKB-UniRule"/>
</dbReference>
<comment type="function">
    <text evidence="6">Bidirectionally degrades single-stranded DNA into large acid-insoluble oligonucleotides, which are then degraded further into small acid-soluble oligonucleotides.</text>
</comment>
<dbReference type="NCBIfam" id="TIGR01280">
    <property type="entry name" value="xseB"/>
    <property type="match status" value="1"/>
</dbReference>
<evidence type="ECO:0000256" key="5">
    <source>
        <dbReference type="ARBA" id="ARBA00022839"/>
    </source>
</evidence>
<dbReference type="Proteomes" id="UP000247792">
    <property type="component" value="Unassembled WGS sequence"/>
</dbReference>
<keyword evidence="5 6" id="KW-0269">Exonuclease</keyword>
<keyword evidence="8" id="KW-1185">Reference proteome</keyword>
<dbReference type="OrthoDB" id="287668at2"/>
<dbReference type="HAMAP" id="MF_00337">
    <property type="entry name" value="Exonuc_7_S"/>
    <property type="match status" value="1"/>
</dbReference>
<comment type="subcellular location">
    <subcellularLocation>
        <location evidence="6">Cytoplasm</location>
    </subcellularLocation>
</comment>
<proteinExistence type="inferred from homology"/>
<evidence type="ECO:0000256" key="1">
    <source>
        <dbReference type="ARBA" id="ARBA00009998"/>
    </source>
</evidence>
<keyword evidence="3 6" id="KW-0540">Nuclease</keyword>
<evidence type="ECO:0000313" key="7">
    <source>
        <dbReference type="EMBL" id="PXX38507.1"/>
    </source>
</evidence>
<sequence>MTKKQATANLSVPAHLEGLSFEDAMAELNKLVGSMEAGELPLEASVSAYQRGSELVKYCAAQLEKVEQQVKVLEAGMLKPLADSGAQGGNNGGED</sequence>
<dbReference type="Pfam" id="PF02609">
    <property type="entry name" value="Exonuc_VII_S"/>
    <property type="match status" value="1"/>
</dbReference>
<dbReference type="EMBL" id="QJKB01000012">
    <property type="protein sequence ID" value="PXX38507.1"/>
    <property type="molecule type" value="Genomic_DNA"/>
</dbReference>
<evidence type="ECO:0000256" key="3">
    <source>
        <dbReference type="ARBA" id="ARBA00022722"/>
    </source>
</evidence>
<dbReference type="AlphaFoldDB" id="A0A318IX33"/>
<gene>
    <name evidence="6" type="primary">xseB</name>
    <name evidence="7" type="ORF">DFR42_11219</name>
</gene>
<keyword evidence="4 6" id="KW-0378">Hydrolase</keyword>
<dbReference type="EC" id="3.1.11.6" evidence="6"/>
<dbReference type="GO" id="GO:0008855">
    <property type="term" value="F:exodeoxyribonuclease VII activity"/>
    <property type="evidence" value="ECO:0007669"/>
    <property type="project" value="UniProtKB-UniRule"/>
</dbReference>
<comment type="catalytic activity">
    <reaction evidence="6">
        <text>Exonucleolytic cleavage in either 5'- to 3'- or 3'- to 5'-direction to yield nucleoside 5'-phosphates.</text>
        <dbReference type="EC" id="3.1.11.6"/>
    </reaction>
</comment>
<comment type="caution">
    <text evidence="7">The sequence shown here is derived from an EMBL/GenBank/DDBJ whole genome shotgun (WGS) entry which is preliminary data.</text>
</comment>
<dbReference type="GO" id="GO:0005829">
    <property type="term" value="C:cytosol"/>
    <property type="evidence" value="ECO:0007669"/>
    <property type="project" value="TreeGrafter"/>
</dbReference>
<dbReference type="PANTHER" id="PTHR34137">
    <property type="entry name" value="EXODEOXYRIBONUCLEASE 7 SMALL SUBUNIT"/>
    <property type="match status" value="1"/>
</dbReference>
<protein>
    <recommendedName>
        <fullName evidence="6">Exodeoxyribonuclease 7 small subunit</fullName>
        <ecNumber evidence="6">3.1.11.6</ecNumber>
    </recommendedName>
    <alternativeName>
        <fullName evidence="6">Exodeoxyribonuclease VII small subunit</fullName>
        <shortName evidence="6">Exonuclease VII small subunit</shortName>
    </alternativeName>
</protein>
<dbReference type="PANTHER" id="PTHR34137:SF1">
    <property type="entry name" value="EXODEOXYRIBONUCLEASE 7 SMALL SUBUNIT"/>
    <property type="match status" value="1"/>
</dbReference>
<dbReference type="NCBIfam" id="NF002141">
    <property type="entry name" value="PRK00977.1-5"/>
    <property type="match status" value="1"/>
</dbReference>
<evidence type="ECO:0000313" key="8">
    <source>
        <dbReference type="Proteomes" id="UP000247792"/>
    </source>
</evidence>